<reference evidence="2" key="1">
    <citation type="submission" date="2016-10" db="EMBL/GenBank/DDBJ databases">
        <authorList>
            <person name="Varghese N."/>
            <person name="Submissions S."/>
        </authorList>
    </citation>
    <scope>NUCLEOTIDE SEQUENCE [LARGE SCALE GENOMIC DNA]</scope>
    <source>
        <strain evidence="2">LMG 24000</strain>
    </source>
</reference>
<dbReference type="EMBL" id="FNRQ01000003">
    <property type="protein sequence ID" value="SEA86987.1"/>
    <property type="molecule type" value="Genomic_DNA"/>
</dbReference>
<name>A0A1H4EQ15_9BURK</name>
<gene>
    <name evidence="1" type="ORF">SAMN05192564_103515</name>
</gene>
<sequence>MAIGQTMHEPVTGISSMATRGMLAELIPEYERQSGRSVIIESVGGVAAARRVQEGEPFDVVVLAADALDRLAEAGRIDSEGRVDVARSGVSVAVAAGVSWPDISSEAAVRDAILAARSIGYSTGPSGVYLSRLFERWGIAGTIAPRIVQAPPGVPVGTLVARGDVELGFQQSSELMHVAGIDVPGPLPPEIQIVTVFSAAVCTASRQKDVAKALLSFLASPQADAAKLRHGMEPA</sequence>
<dbReference type="PANTHER" id="PTHR30632">
    <property type="entry name" value="MOLYBDATE-BINDING PERIPLASMIC PROTEIN"/>
    <property type="match status" value="1"/>
</dbReference>
<dbReference type="GO" id="GO:0030973">
    <property type="term" value="F:molybdate ion binding"/>
    <property type="evidence" value="ECO:0007669"/>
    <property type="project" value="TreeGrafter"/>
</dbReference>
<dbReference type="Gene3D" id="3.40.190.10">
    <property type="entry name" value="Periplasmic binding protein-like II"/>
    <property type="match status" value="2"/>
</dbReference>
<proteinExistence type="predicted"/>
<dbReference type="SUPFAM" id="SSF53850">
    <property type="entry name" value="Periplasmic binding protein-like II"/>
    <property type="match status" value="1"/>
</dbReference>
<dbReference type="RefSeq" id="WP_245753236.1">
    <property type="nucleotide sequence ID" value="NZ_FNRQ01000003.1"/>
</dbReference>
<evidence type="ECO:0000313" key="1">
    <source>
        <dbReference type="EMBL" id="SEA86987.1"/>
    </source>
</evidence>
<dbReference type="STRING" id="83784.SAMN05192564_103515"/>
<accession>A0A1H4EQ15</accession>
<dbReference type="InterPro" id="IPR050682">
    <property type="entry name" value="ModA/WtpA"/>
</dbReference>
<protein>
    <submittedName>
        <fullName evidence="1">Molybdate transport system substrate-binding protein</fullName>
    </submittedName>
</protein>
<dbReference type="AlphaFoldDB" id="A0A1H4EQ15"/>
<organism evidence="1 2">
    <name type="scientific">Paraburkholderia sartisoli</name>
    <dbReference type="NCBI Taxonomy" id="83784"/>
    <lineage>
        <taxon>Bacteria</taxon>
        <taxon>Pseudomonadati</taxon>
        <taxon>Pseudomonadota</taxon>
        <taxon>Betaproteobacteria</taxon>
        <taxon>Burkholderiales</taxon>
        <taxon>Burkholderiaceae</taxon>
        <taxon>Paraburkholderia</taxon>
    </lineage>
</organism>
<dbReference type="Proteomes" id="UP000198638">
    <property type="component" value="Unassembled WGS sequence"/>
</dbReference>
<keyword evidence="2" id="KW-1185">Reference proteome</keyword>
<evidence type="ECO:0000313" key="2">
    <source>
        <dbReference type="Proteomes" id="UP000198638"/>
    </source>
</evidence>
<dbReference type="GO" id="GO:0015689">
    <property type="term" value="P:molybdate ion transport"/>
    <property type="evidence" value="ECO:0007669"/>
    <property type="project" value="TreeGrafter"/>
</dbReference>
<dbReference type="PANTHER" id="PTHR30632:SF11">
    <property type="entry name" value="BLR4797 PROTEIN"/>
    <property type="match status" value="1"/>
</dbReference>
<dbReference type="Pfam" id="PF13531">
    <property type="entry name" value="SBP_bac_11"/>
    <property type="match status" value="1"/>
</dbReference>